<evidence type="ECO:0000313" key="1">
    <source>
        <dbReference type="EMBL" id="CAL1530010.1"/>
    </source>
</evidence>
<dbReference type="Proteomes" id="UP001497497">
    <property type="component" value="Unassembled WGS sequence"/>
</dbReference>
<comment type="caution">
    <text evidence="1">The sequence shown here is derived from an EMBL/GenBank/DDBJ whole genome shotgun (WGS) entry which is preliminary data.</text>
</comment>
<gene>
    <name evidence="1" type="ORF">GSLYS_00004143001</name>
</gene>
<sequence>CCKNPGHTNFIPVPEFGKHYLPSGCQDEELKEFILSVAALTTLITVDYVSANRPLTLTCSQTTPYPFSSKRGGQATRTGSGMVWEVKKITGKDSEELGSCPCVECRRSPEPVKEWGLVQVLTAPHVVFDAKEIVDARFYVCQDDDSNKTTGGALVGIESIYNFVDNDAILIKCATHDLNLVDKLETLWHRYFKLYMNVSERFKGPQNDKLCVVVSHPHGFIKHVSVGTWSKSEGAGGLMPDTRYTYDTPTCPGSSGSPVFVMG</sequence>
<dbReference type="AlphaFoldDB" id="A0AAV2H9Z2"/>
<dbReference type="Gene3D" id="2.40.10.10">
    <property type="entry name" value="Trypsin-like serine proteases"/>
    <property type="match status" value="2"/>
</dbReference>
<organism evidence="1 2">
    <name type="scientific">Lymnaea stagnalis</name>
    <name type="common">Great pond snail</name>
    <name type="synonym">Helix stagnalis</name>
    <dbReference type="NCBI Taxonomy" id="6523"/>
    <lineage>
        <taxon>Eukaryota</taxon>
        <taxon>Metazoa</taxon>
        <taxon>Spiralia</taxon>
        <taxon>Lophotrochozoa</taxon>
        <taxon>Mollusca</taxon>
        <taxon>Gastropoda</taxon>
        <taxon>Heterobranchia</taxon>
        <taxon>Euthyneura</taxon>
        <taxon>Panpulmonata</taxon>
        <taxon>Hygrophila</taxon>
        <taxon>Lymnaeoidea</taxon>
        <taxon>Lymnaeidae</taxon>
        <taxon>Lymnaea</taxon>
    </lineage>
</organism>
<dbReference type="InterPro" id="IPR009003">
    <property type="entry name" value="Peptidase_S1_PA"/>
</dbReference>
<keyword evidence="2" id="KW-1185">Reference proteome</keyword>
<name>A0AAV2H9Z2_LYMST</name>
<feature type="non-terminal residue" evidence="1">
    <location>
        <position position="1"/>
    </location>
</feature>
<dbReference type="EMBL" id="CAXITT010000060">
    <property type="protein sequence ID" value="CAL1530010.1"/>
    <property type="molecule type" value="Genomic_DNA"/>
</dbReference>
<reference evidence="1 2" key="1">
    <citation type="submission" date="2024-04" db="EMBL/GenBank/DDBJ databases">
        <authorList>
            <consortium name="Genoscope - CEA"/>
            <person name="William W."/>
        </authorList>
    </citation>
    <scope>NUCLEOTIDE SEQUENCE [LARGE SCALE GENOMIC DNA]</scope>
</reference>
<feature type="non-terminal residue" evidence="1">
    <location>
        <position position="263"/>
    </location>
</feature>
<evidence type="ECO:0000313" key="2">
    <source>
        <dbReference type="Proteomes" id="UP001497497"/>
    </source>
</evidence>
<proteinExistence type="predicted"/>
<accession>A0AAV2H9Z2</accession>
<protein>
    <recommendedName>
        <fullName evidence="3">Serine protease</fullName>
    </recommendedName>
</protein>
<dbReference type="InterPro" id="IPR043504">
    <property type="entry name" value="Peptidase_S1_PA_chymotrypsin"/>
</dbReference>
<dbReference type="SUPFAM" id="SSF50494">
    <property type="entry name" value="Trypsin-like serine proteases"/>
    <property type="match status" value="1"/>
</dbReference>
<evidence type="ECO:0008006" key="3">
    <source>
        <dbReference type="Google" id="ProtNLM"/>
    </source>
</evidence>